<organism evidence="2 3">
    <name type="scientific">Promethearchaeum syntrophicum</name>
    <dbReference type="NCBI Taxonomy" id="2594042"/>
    <lineage>
        <taxon>Archaea</taxon>
        <taxon>Promethearchaeati</taxon>
        <taxon>Promethearchaeota</taxon>
        <taxon>Promethearchaeia</taxon>
        <taxon>Promethearchaeales</taxon>
        <taxon>Promethearchaeaceae</taxon>
        <taxon>Promethearchaeum</taxon>
    </lineage>
</organism>
<feature type="transmembrane region" description="Helical" evidence="1">
    <location>
        <begin position="483"/>
        <end position="503"/>
    </location>
</feature>
<keyword evidence="1" id="KW-0472">Membrane</keyword>
<dbReference type="GeneID" id="41331763"/>
<dbReference type="RefSeq" id="WP_147664834.1">
    <property type="nucleotide sequence ID" value="NZ_CP042905.2"/>
</dbReference>
<reference evidence="2 3" key="1">
    <citation type="journal article" date="2020" name="Nature">
        <title>Isolation of an archaeon at the prokaryote-eukaryote interface.</title>
        <authorList>
            <person name="Imachi H."/>
            <person name="Nobu M.K."/>
            <person name="Nakahara N."/>
            <person name="Morono Y."/>
            <person name="Ogawara M."/>
            <person name="Takaki Y."/>
            <person name="Takano Y."/>
            <person name="Uematsu K."/>
            <person name="Ikuta T."/>
            <person name="Ito M."/>
            <person name="Matsui Y."/>
            <person name="Miyazaki M."/>
            <person name="Murata K."/>
            <person name="Saito Y."/>
            <person name="Sakai S."/>
            <person name="Song C."/>
            <person name="Tasumi E."/>
            <person name="Yamanaka Y."/>
            <person name="Yamaguchi T."/>
            <person name="Kamagata Y."/>
            <person name="Tamaki H."/>
            <person name="Takai K."/>
        </authorList>
    </citation>
    <scope>NUCLEOTIDE SEQUENCE [LARGE SCALE GENOMIC DNA]</scope>
    <source>
        <strain evidence="2 3">MK-D1</strain>
    </source>
</reference>
<evidence type="ECO:0000256" key="1">
    <source>
        <dbReference type="SAM" id="Phobius"/>
    </source>
</evidence>
<keyword evidence="1" id="KW-1133">Transmembrane helix</keyword>
<accession>A0A5B9DH17</accession>
<dbReference type="KEGG" id="psyt:DSAG12_03795"/>
<dbReference type="Proteomes" id="UP000321408">
    <property type="component" value="Chromosome"/>
</dbReference>
<keyword evidence="1" id="KW-0812">Transmembrane</keyword>
<dbReference type="AlphaFoldDB" id="A0A5B9DH17"/>
<gene>
    <name evidence="2" type="ORF">DSAG12_03795</name>
</gene>
<feature type="transmembrane region" description="Helical" evidence="1">
    <location>
        <begin position="316"/>
        <end position="340"/>
    </location>
</feature>
<feature type="transmembrane region" description="Helical" evidence="1">
    <location>
        <begin position="379"/>
        <end position="403"/>
    </location>
</feature>
<feature type="transmembrane region" description="Helical" evidence="1">
    <location>
        <begin position="187"/>
        <end position="206"/>
    </location>
</feature>
<evidence type="ECO:0000313" key="3">
    <source>
        <dbReference type="Proteomes" id="UP000321408"/>
    </source>
</evidence>
<feature type="transmembrane region" description="Helical" evidence="1">
    <location>
        <begin position="285"/>
        <end position="304"/>
    </location>
</feature>
<keyword evidence="3" id="KW-1185">Reference proteome</keyword>
<sequence length="504" mass="57638">MEQRKTRENYITLKKPKEIQNKFEKPTVFYSFAWSRFVAGLILLGFGLADYFLLGHLIGHQNEENIGVYVGQGSAVFLGGISFFYTVGLVPLLIGLWLILFAILSIYKCEISKSVSESSFYYHEKRLIFPFYTEFKKIDITKSRIRNNHLGSKKLWYFLLIPMSITILNFGFALFGEHRAVDEILPTMMILTAFGNFIALGLLVVFPQSFVEFSSSDKIYGSWIAPLLSKEKFTNSIIDLLDFPQKESDVVNKPDIDRYNALLLEKNGEIPIESSNIALKSQKNYLRLVLGITLILTAVISLSFEILFSKSFSGLAATYGILIVVQGYNLDFANSISLNFDSKTKRLKFKKQFGKKIHAEILDQVEDVRVIESFRKFEIIDVILTVVLVYLSTFEAILGWKYVDFSNPLIVFDNILKILFCMLIFLIFIYYWAIPNPHLCISGKEVKSSYLEIPGSHSLKHMLKKIIKKIKKTTRSPPNKKNFILRTCILLGIHVIALIIALLI</sequence>
<feature type="transmembrane region" description="Helical" evidence="1">
    <location>
        <begin position="415"/>
        <end position="434"/>
    </location>
</feature>
<feature type="transmembrane region" description="Helical" evidence="1">
    <location>
        <begin position="90"/>
        <end position="107"/>
    </location>
</feature>
<feature type="transmembrane region" description="Helical" evidence="1">
    <location>
        <begin position="155"/>
        <end position="175"/>
    </location>
</feature>
<proteinExistence type="predicted"/>
<name>A0A5B9DH17_9ARCH</name>
<protein>
    <submittedName>
        <fullName evidence="2">Uncharacterized protein</fullName>
    </submittedName>
</protein>
<feature type="transmembrane region" description="Helical" evidence="1">
    <location>
        <begin position="33"/>
        <end position="54"/>
    </location>
</feature>
<reference evidence="2 3" key="2">
    <citation type="journal article" date="2024" name="Int. J. Syst. Evol. Microbiol.">
        <title>Promethearchaeum syntrophicum gen. nov., sp. nov., an anaerobic, obligately syntrophic archaeon, the first isolate of the lineage 'Asgard' archaea, and proposal of the new archaeal phylum Promethearchaeota phyl. nov. and kingdom Promethearchaeati regn. nov.</title>
        <authorList>
            <person name="Imachi H."/>
            <person name="Nobu M.K."/>
            <person name="Kato S."/>
            <person name="Takaki Y."/>
            <person name="Miyazaki M."/>
            <person name="Miyata M."/>
            <person name="Ogawara M."/>
            <person name="Saito Y."/>
            <person name="Sakai S."/>
            <person name="Tahara Y.O."/>
            <person name="Takano Y."/>
            <person name="Tasumi E."/>
            <person name="Uematsu K."/>
            <person name="Yoshimura T."/>
            <person name="Itoh T."/>
            <person name="Ohkuma M."/>
            <person name="Takai K."/>
        </authorList>
    </citation>
    <scope>NUCLEOTIDE SEQUENCE [LARGE SCALE GENOMIC DNA]</scope>
    <source>
        <strain evidence="2 3">MK-D1</strain>
    </source>
</reference>
<evidence type="ECO:0000313" key="2">
    <source>
        <dbReference type="EMBL" id="QEE17957.1"/>
    </source>
</evidence>
<dbReference type="EMBL" id="CP042905">
    <property type="protein sequence ID" value="QEE17957.1"/>
    <property type="molecule type" value="Genomic_DNA"/>
</dbReference>